<evidence type="ECO:0000259" key="1">
    <source>
        <dbReference type="PROSITE" id="PS50994"/>
    </source>
</evidence>
<sequence>MDERKVEAVTKWSIPKTVKEIQAFIGLTSFYRKFIKNFSSITAPMTDCLKKGTFFWEEKQQHSFNSIKRKLASQPVLKLSEFDSPFEVAVDAMEWELVLSFLKEHQASKENRVADALSRKETLLTVLSTEITAFNHLPTTDEDFGKIWSHCTDHIHDRDYHLVEGFLFKGNQLCIPHTSLREALIKEAHSGDLARHFGKGSSSNVDLYTPLSISKNIWEDLSIDFVLGLPKTQRGFDSVMVVVDRFSKMSHFLPCKKTTDAVHIATLIFKEIVRLHGIPKIIVSNQGTKFLTHFWKTLWKKSVTTLKFSTTAHPQMDGQTEVTNWSLGNLICCLSGNHPRQWDMLLLQVEFAFNNMMNRTPDKCPSEIVYTKAPRLTFDLTSLPKEVEIKEEAEQLAERIQKLHTEVIDHITKTTESYKEEKNKKRREVHFQVGDLIMAHLKKKRFTIGTYGKMKDK</sequence>
<dbReference type="Gene3D" id="3.30.70.270">
    <property type="match status" value="1"/>
</dbReference>
<dbReference type="EMBL" id="SSTD01004586">
    <property type="protein sequence ID" value="TYK23243.1"/>
    <property type="molecule type" value="Genomic_DNA"/>
</dbReference>
<evidence type="ECO:0000313" key="3">
    <source>
        <dbReference type="Proteomes" id="UP000321947"/>
    </source>
</evidence>
<name>A0A5D3DI34_CUCMM</name>
<organism evidence="2 3">
    <name type="scientific">Cucumis melo var. makuwa</name>
    <name type="common">Oriental melon</name>
    <dbReference type="NCBI Taxonomy" id="1194695"/>
    <lineage>
        <taxon>Eukaryota</taxon>
        <taxon>Viridiplantae</taxon>
        <taxon>Streptophyta</taxon>
        <taxon>Embryophyta</taxon>
        <taxon>Tracheophyta</taxon>
        <taxon>Spermatophyta</taxon>
        <taxon>Magnoliopsida</taxon>
        <taxon>eudicotyledons</taxon>
        <taxon>Gunneridae</taxon>
        <taxon>Pentapetalae</taxon>
        <taxon>rosids</taxon>
        <taxon>fabids</taxon>
        <taxon>Cucurbitales</taxon>
        <taxon>Cucurbitaceae</taxon>
        <taxon>Benincaseae</taxon>
        <taxon>Cucumis</taxon>
    </lineage>
</organism>
<dbReference type="InterPro" id="IPR012337">
    <property type="entry name" value="RNaseH-like_sf"/>
</dbReference>
<dbReference type="Proteomes" id="UP000321947">
    <property type="component" value="Unassembled WGS sequence"/>
</dbReference>
<comment type="caution">
    <text evidence="2">The sequence shown here is derived from an EMBL/GenBank/DDBJ whole genome shotgun (WGS) entry which is preliminary data.</text>
</comment>
<dbReference type="InterPro" id="IPR043502">
    <property type="entry name" value="DNA/RNA_pol_sf"/>
</dbReference>
<reference evidence="2 3" key="1">
    <citation type="submission" date="2019-08" db="EMBL/GenBank/DDBJ databases">
        <title>Draft genome sequences of two oriental melons (Cucumis melo L. var makuwa).</title>
        <authorList>
            <person name="Kwon S.-Y."/>
        </authorList>
    </citation>
    <scope>NUCLEOTIDE SEQUENCE [LARGE SCALE GENOMIC DNA]</scope>
    <source>
        <strain evidence="3">cv. Chang Bougi</strain>
        <tissue evidence="2">Leaf</tissue>
    </source>
</reference>
<dbReference type="SUPFAM" id="SSF56672">
    <property type="entry name" value="DNA/RNA polymerases"/>
    <property type="match status" value="1"/>
</dbReference>
<dbReference type="Gene3D" id="3.30.420.10">
    <property type="entry name" value="Ribonuclease H-like superfamily/Ribonuclease H"/>
    <property type="match status" value="1"/>
</dbReference>
<dbReference type="SUPFAM" id="SSF53098">
    <property type="entry name" value="Ribonuclease H-like"/>
    <property type="match status" value="1"/>
</dbReference>
<dbReference type="AlphaFoldDB" id="A0A5D3DI34"/>
<dbReference type="InterPro" id="IPR036397">
    <property type="entry name" value="RNaseH_sf"/>
</dbReference>
<dbReference type="InterPro" id="IPR001584">
    <property type="entry name" value="Integrase_cat-core"/>
</dbReference>
<dbReference type="InterPro" id="IPR041577">
    <property type="entry name" value="RT_RNaseH_2"/>
</dbReference>
<dbReference type="Pfam" id="PF17919">
    <property type="entry name" value="RT_RNaseH_2"/>
    <property type="match status" value="1"/>
</dbReference>
<proteinExistence type="predicted"/>
<feature type="domain" description="Integrase catalytic" evidence="1">
    <location>
        <begin position="206"/>
        <end position="373"/>
    </location>
</feature>
<dbReference type="PANTHER" id="PTHR35046">
    <property type="entry name" value="ZINC KNUCKLE (CCHC-TYPE) FAMILY PROTEIN"/>
    <property type="match status" value="1"/>
</dbReference>
<dbReference type="GO" id="GO:0003676">
    <property type="term" value="F:nucleic acid binding"/>
    <property type="evidence" value="ECO:0007669"/>
    <property type="project" value="InterPro"/>
</dbReference>
<protein>
    <submittedName>
        <fullName evidence="2">Transposon Ty3-I Gag-Pol polyprotein</fullName>
    </submittedName>
</protein>
<dbReference type="InterPro" id="IPR043128">
    <property type="entry name" value="Rev_trsase/Diguanyl_cyclase"/>
</dbReference>
<accession>A0A5D3DI34</accession>
<dbReference type="FunFam" id="3.30.70.270:FF:000020">
    <property type="entry name" value="Transposon Tf2-6 polyprotein-like Protein"/>
    <property type="match status" value="1"/>
</dbReference>
<dbReference type="GO" id="GO:0015074">
    <property type="term" value="P:DNA integration"/>
    <property type="evidence" value="ECO:0007669"/>
    <property type="project" value="InterPro"/>
</dbReference>
<gene>
    <name evidence="2" type="ORF">E5676_scaffold142G002880</name>
</gene>
<evidence type="ECO:0000313" key="2">
    <source>
        <dbReference type="EMBL" id="TYK23243.1"/>
    </source>
</evidence>
<dbReference type="PANTHER" id="PTHR35046:SF26">
    <property type="entry name" value="RNA-DIRECTED DNA POLYMERASE"/>
    <property type="match status" value="1"/>
</dbReference>
<dbReference type="PROSITE" id="PS50994">
    <property type="entry name" value="INTEGRASE"/>
    <property type="match status" value="1"/>
</dbReference>